<comment type="similarity">
    <text evidence="2">Belongs to the bacterial sugar transferase family.</text>
</comment>
<comment type="caution">
    <text evidence="11">The sequence shown here is derived from an EMBL/GenBank/DDBJ whole genome shotgun (WGS) entry which is preliminary data.</text>
</comment>
<keyword evidence="5 9" id="KW-0812">Transmembrane</keyword>
<keyword evidence="4 11" id="KW-0808">Transferase</keyword>
<sequence length="226" mass="25697">MADIQHELVPGAGLDIIGGVEAEPRRRIYRMAKRCLDIAATLAAAPVVLPVVGVAALLIRIEGGPAFYSQMRVGKDGQVFRMWKLRSMRPNAAQMLEEYLEKCPEARCEWELHQKLRQDPRITKLGRFLRKYSLDELPQLWNVFAGQMALVGPRPFLPEQRSQYPGYEYYSMRPGLTGLWQVSERNNCTFAERALHDTRYAKMMSFGTDIKIMIKTVAVVINGTGH</sequence>
<dbReference type="Proteomes" id="UP000601789">
    <property type="component" value="Unassembled WGS sequence"/>
</dbReference>
<evidence type="ECO:0000313" key="12">
    <source>
        <dbReference type="Proteomes" id="UP000601789"/>
    </source>
</evidence>
<protein>
    <submittedName>
        <fullName evidence="11">Sugar transferase</fullName>
    </submittedName>
</protein>
<keyword evidence="6 9" id="KW-1133">Transmembrane helix</keyword>
<evidence type="ECO:0000256" key="4">
    <source>
        <dbReference type="ARBA" id="ARBA00022679"/>
    </source>
</evidence>
<comment type="subcellular location">
    <subcellularLocation>
        <location evidence="1">Cell membrane</location>
    </subcellularLocation>
</comment>
<dbReference type="Pfam" id="PF02397">
    <property type="entry name" value="Bac_transf"/>
    <property type="match status" value="1"/>
</dbReference>
<proteinExistence type="inferred from homology"/>
<dbReference type="PANTHER" id="PTHR30576:SF4">
    <property type="entry name" value="UNDECAPRENYL-PHOSPHATE GALACTOSE PHOSPHOTRANSFERASE"/>
    <property type="match status" value="1"/>
</dbReference>
<evidence type="ECO:0000256" key="5">
    <source>
        <dbReference type="ARBA" id="ARBA00022692"/>
    </source>
</evidence>
<gene>
    <name evidence="11" type="ORF">IOD40_01010</name>
</gene>
<evidence type="ECO:0000313" key="11">
    <source>
        <dbReference type="EMBL" id="MBI1619244.1"/>
    </source>
</evidence>
<keyword evidence="3" id="KW-1003">Cell membrane</keyword>
<name>A0ABS0S7H7_9HYPH</name>
<evidence type="ECO:0000256" key="3">
    <source>
        <dbReference type="ARBA" id="ARBA00022475"/>
    </source>
</evidence>
<reference evidence="11 12" key="1">
    <citation type="submission" date="2020-10" db="EMBL/GenBank/DDBJ databases">
        <title>Aquamicrobium zhengzhouensis sp. nov., a exopolysaccharide producing bacterium isolated from farmland soil.</title>
        <authorList>
            <person name="Wang X."/>
        </authorList>
    </citation>
    <scope>NUCLEOTIDE SEQUENCE [LARGE SCALE GENOMIC DNA]</scope>
    <source>
        <strain evidence="12">cd-1</strain>
    </source>
</reference>
<keyword evidence="7 9" id="KW-0472">Membrane</keyword>
<evidence type="ECO:0000256" key="9">
    <source>
        <dbReference type="SAM" id="Phobius"/>
    </source>
</evidence>
<evidence type="ECO:0000256" key="2">
    <source>
        <dbReference type="ARBA" id="ARBA00006464"/>
    </source>
</evidence>
<evidence type="ECO:0000256" key="6">
    <source>
        <dbReference type="ARBA" id="ARBA00022989"/>
    </source>
</evidence>
<feature type="domain" description="Bacterial sugar transferase" evidence="10">
    <location>
        <begin position="33"/>
        <end position="221"/>
    </location>
</feature>
<dbReference type="RefSeq" id="WP_198473390.1">
    <property type="nucleotide sequence ID" value="NZ_JADGMQ010000001.1"/>
</dbReference>
<evidence type="ECO:0000256" key="1">
    <source>
        <dbReference type="ARBA" id="ARBA00004236"/>
    </source>
</evidence>
<evidence type="ECO:0000259" key="10">
    <source>
        <dbReference type="Pfam" id="PF02397"/>
    </source>
</evidence>
<keyword evidence="12" id="KW-1185">Reference proteome</keyword>
<dbReference type="GO" id="GO:0016740">
    <property type="term" value="F:transferase activity"/>
    <property type="evidence" value="ECO:0007669"/>
    <property type="project" value="UniProtKB-KW"/>
</dbReference>
<dbReference type="PANTHER" id="PTHR30576">
    <property type="entry name" value="COLANIC BIOSYNTHESIS UDP-GLUCOSE LIPID CARRIER TRANSFERASE"/>
    <property type="match status" value="1"/>
</dbReference>
<evidence type="ECO:0000256" key="7">
    <source>
        <dbReference type="ARBA" id="ARBA00023136"/>
    </source>
</evidence>
<dbReference type="EMBL" id="JADGMQ010000001">
    <property type="protein sequence ID" value="MBI1619244.1"/>
    <property type="molecule type" value="Genomic_DNA"/>
</dbReference>
<feature type="transmembrane region" description="Helical" evidence="9">
    <location>
        <begin position="35"/>
        <end position="59"/>
    </location>
</feature>
<accession>A0ABS0S7H7</accession>
<keyword evidence="8" id="KW-0270">Exopolysaccharide synthesis</keyword>
<dbReference type="InterPro" id="IPR003362">
    <property type="entry name" value="Bact_transf"/>
</dbReference>
<evidence type="ECO:0000256" key="8">
    <source>
        <dbReference type="ARBA" id="ARBA00023169"/>
    </source>
</evidence>
<organism evidence="11 12">
    <name type="scientific">Aquamicrobium zhengzhouense</name>
    <dbReference type="NCBI Taxonomy" id="2781738"/>
    <lineage>
        <taxon>Bacteria</taxon>
        <taxon>Pseudomonadati</taxon>
        <taxon>Pseudomonadota</taxon>
        <taxon>Alphaproteobacteria</taxon>
        <taxon>Hyphomicrobiales</taxon>
        <taxon>Phyllobacteriaceae</taxon>
        <taxon>Aquamicrobium</taxon>
    </lineage>
</organism>